<evidence type="ECO:0000256" key="3">
    <source>
        <dbReference type="ARBA" id="ARBA00023163"/>
    </source>
</evidence>
<evidence type="ECO:0000256" key="1">
    <source>
        <dbReference type="ARBA" id="ARBA00023015"/>
    </source>
</evidence>
<dbReference type="GO" id="GO:0003700">
    <property type="term" value="F:DNA-binding transcription factor activity"/>
    <property type="evidence" value="ECO:0007669"/>
    <property type="project" value="InterPro"/>
</dbReference>
<dbReference type="PANTHER" id="PTHR38465:SF2">
    <property type="entry name" value="HTH-TYPE TRANSCRIPTIONAL REGULATOR MMPR5"/>
    <property type="match status" value="1"/>
</dbReference>
<proteinExistence type="predicted"/>
<dbReference type="Gene3D" id="1.10.10.10">
    <property type="entry name" value="Winged helix-like DNA-binding domain superfamily/Winged helix DNA-binding domain"/>
    <property type="match status" value="1"/>
</dbReference>
<dbReference type="AlphaFoldDB" id="A0AB39BE25"/>
<keyword evidence="2" id="KW-0238">DNA-binding</keyword>
<dbReference type="RefSeq" id="WP_368497008.1">
    <property type="nucleotide sequence ID" value="NZ_CP162511.1"/>
</dbReference>
<reference evidence="5" key="1">
    <citation type="submission" date="2024-05" db="EMBL/GenBank/DDBJ databases">
        <title>Herbiconiux sp. A18JL235.</title>
        <authorList>
            <person name="Zhang G."/>
        </authorList>
    </citation>
    <scope>NUCLEOTIDE SEQUENCE</scope>
    <source>
        <strain evidence="5">A18JL235</strain>
    </source>
</reference>
<dbReference type="EMBL" id="CP162511">
    <property type="protein sequence ID" value="XDI04604.1"/>
    <property type="molecule type" value="Genomic_DNA"/>
</dbReference>
<dbReference type="GO" id="GO:0003677">
    <property type="term" value="F:DNA binding"/>
    <property type="evidence" value="ECO:0007669"/>
    <property type="project" value="UniProtKB-KW"/>
</dbReference>
<dbReference type="InterPro" id="IPR052362">
    <property type="entry name" value="HTH-GbsR_regulator"/>
</dbReference>
<dbReference type="InterPro" id="IPR036390">
    <property type="entry name" value="WH_DNA-bd_sf"/>
</dbReference>
<sequence length="151" mass="16601">MRHPAVRVADQAAAMLTAAGLPRMPARTLMALVASPDEGYTAAQLAERLGVSPAAISGAVRYLTSLRMIEKVSRPGERLARYEMVDDGWHAMVVANAPLYGRLADAIDEIADENADAQHSVARAREVAGFLRFLQTRMPELVEEWWRSREG</sequence>
<keyword evidence="3" id="KW-0804">Transcription</keyword>
<evidence type="ECO:0000256" key="2">
    <source>
        <dbReference type="ARBA" id="ARBA00023125"/>
    </source>
</evidence>
<evidence type="ECO:0000259" key="4">
    <source>
        <dbReference type="Pfam" id="PF12802"/>
    </source>
</evidence>
<gene>
    <name evidence="5" type="ORF">ABFY20_14860</name>
</gene>
<accession>A0AB39BE25</accession>
<protein>
    <submittedName>
        <fullName evidence="5">GbsR/MarR family transcriptional regulator</fullName>
    </submittedName>
</protein>
<evidence type="ECO:0000313" key="5">
    <source>
        <dbReference type="EMBL" id="XDI04604.1"/>
    </source>
</evidence>
<dbReference type="SUPFAM" id="SSF46785">
    <property type="entry name" value="Winged helix' DNA-binding domain"/>
    <property type="match status" value="1"/>
</dbReference>
<dbReference type="Pfam" id="PF12802">
    <property type="entry name" value="MarR_2"/>
    <property type="match status" value="1"/>
</dbReference>
<dbReference type="PANTHER" id="PTHR38465">
    <property type="entry name" value="HTH-TYPE TRANSCRIPTIONAL REGULATOR MJ1563-RELATED"/>
    <property type="match status" value="1"/>
</dbReference>
<dbReference type="InterPro" id="IPR036388">
    <property type="entry name" value="WH-like_DNA-bd_sf"/>
</dbReference>
<organism evidence="5">
    <name type="scientific">Herbiconiux sp. A18JL235</name>
    <dbReference type="NCBI Taxonomy" id="3152363"/>
    <lineage>
        <taxon>Bacteria</taxon>
        <taxon>Bacillati</taxon>
        <taxon>Actinomycetota</taxon>
        <taxon>Actinomycetes</taxon>
        <taxon>Micrococcales</taxon>
        <taxon>Microbacteriaceae</taxon>
        <taxon>Herbiconiux</taxon>
    </lineage>
</organism>
<dbReference type="InterPro" id="IPR000835">
    <property type="entry name" value="HTH_MarR-typ"/>
</dbReference>
<name>A0AB39BE25_9MICO</name>
<feature type="domain" description="HTH marR-type" evidence="4">
    <location>
        <begin position="20"/>
        <end position="76"/>
    </location>
</feature>
<keyword evidence="1" id="KW-0805">Transcription regulation</keyword>